<evidence type="ECO:0000313" key="2">
    <source>
        <dbReference type="Proteomes" id="UP000789405"/>
    </source>
</evidence>
<organism evidence="1 2">
    <name type="scientific">Dentiscutata erythropus</name>
    <dbReference type="NCBI Taxonomy" id="1348616"/>
    <lineage>
        <taxon>Eukaryota</taxon>
        <taxon>Fungi</taxon>
        <taxon>Fungi incertae sedis</taxon>
        <taxon>Mucoromycota</taxon>
        <taxon>Glomeromycotina</taxon>
        <taxon>Glomeromycetes</taxon>
        <taxon>Diversisporales</taxon>
        <taxon>Gigasporaceae</taxon>
        <taxon>Dentiscutata</taxon>
    </lineage>
</organism>
<gene>
    <name evidence="1" type="ORF">DERYTH_LOCUS15549</name>
</gene>
<dbReference type="OrthoDB" id="2336911at2759"/>
<keyword evidence="2" id="KW-1185">Reference proteome</keyword>
<protein>
    <submittedName>
        <fullName evidence="1">2036_t:CDS:1</fullName>
    </submittedName>
</protein>
<dbReference type="Proteomes" id="UP000789405">
    <property type="component" value="Unassembled WGS sequence"/>
</dbReference>
<name>A0A9N9IHE5_9GLOM</name>
<accession>A0A9N9IHE5</accession>
<dbReference type="EMBL" id="CAJVPY010012697">
    <property type="protein sequence ID" value="CAG8735863.1"/>
    <property type="molecule type" value="Genomic_DNA"/>
</dbReference>
<comment type="caution">
    <text evidence="1">The sequence shown here is derived from an EMBL/GenBank/DDBJ whole genome shotgun (WGS) entry which is preliminary data.</text>
</comment>
<sequence length="148" mass="17596">MSKNFDEYYKLFYHSRNSLFEANFKRHWAQFVEFIESFPKATQYVLGTLYPAQARYARINEQKNTNPTISLPYIAGQYFPTIDPLIQEQQLSESFLYEATELSFNWNKDFSEPENVMKNGCIEDDYERCQMGLRLLLQTLKCKDVLQI</sequence>
<proteinExistence type="predicted"/>
<reference evidence="1" key="1">
    <citation type="submission" date="2021-06" db="EMBL/GenBank/DDBJ databases">
        <authorList>
            <person name="Kallberg Y."/>
            <person name="Tangrot J."/>
            <person name="Rosling A."/>
        </authorList>
    </citation>
    <scope>NUCLEOTIDE SEQUENCE</scope>
    <source>
        <strain evidence="1">MA453B</strain>
    </source>
</reference>
<evidence type="ECO:0000313" key="1">
    <source>
        <dbReference type="EMBL" id="CAG8735863.1"/>
    </source>
</evidence>
<dbReference type="AlphaFoldDB" id="A0A9N9IHE5"/>